<proteinExistence type="predicted"/>
<comment type="caution">
    <text evidence="1">The sequence shown here is derived from an EMBL/GenBank/DDBJ whole genome shotgun (WGS) entry which is preliminary data.</text>
</comment>
<reference evidence="1 2" key="1">
    <citation type="submission" date="2024-10" db="EMBL/GenBank/DDBJ databases">
        <title>The Natural Products Discovery Center: Release of the First 8490 Sequenced Strains for Exploring Actinobacteria Biosynthetic Diversity.</title>
        <authorList>
            <person name="Kalkreuter E."/>
            <person name="Kautsar S.A."/>
            <person name="Yang D."/>
            <person name="Bader C.D."/>
            <person name="Teijaro C.N."/>
            <person name="Fluegel L."/>
            <person name="Davis C.M."/>
            <person name="Simpson J.R."/>
            <person name="Lauterbach L."/>
            <person name="Steele A.D."/>
            <person name="Gui C."/>
            <person name="Meng S."/>
            <person name="Li G."/>
            <person name="Viehrig K."/>
            <person name="Ye F."/>
            <person name="Su P."/>
            <person name="Kiefer A.F."/>
            <person name="Nichols A."/>
            <person name="Cepeda A.J."/>
            <person name="Yan W."/>
            <person name="Fan B."/>
            <person name="Jiang Y."/>
            <person name="Adhikari A."/>
            <person name="Zheng C.-J."/>
            <person name="Schuster L."/>
            <person name="Cowan T.M."/>
            <person name="Smanski M.J."/>
            <person name="Chevrette M.G."/>
            <person name="De Carvalho L.P.S."/>
            <person name="Shen B."/>
        </authorList>
    </citation>
    <scope>NUCLEOTIDE SEQUENCE [LARGE SCALE GENOMIC DNA]</scope>
    <source>
        <strain evidence="1 2">NPDC002173</strain>
    </source>
</reference>
<accession>A0ABW6T399</accession>
<dbReference type="RefSeq" id="WP_387417873.1">
    <property type="nucleotide sequence ID" value="NZ_JBIASD010000052.1"/>
</dbReference>
<keyword evidence="2" id="KW-1185">Reference proteome</keyword>
<organism evidence="1 2">
    <name type="scientific">Microtetraspora malaysiensis</name>
    <dbReference type="NCBI Taxonomy" id="161358"/>
    <lineage>
        <taxon>Bacteria</taxon>
        <taxon>Bacillati</taxon>
        <taxon>Actinomycetota</taxon>
        <taxon>Actinomycetes</taxon>
        <taxon>Streptosporangiales</taxon>
        <taxon>Streptosporangiaceae</taxon>
        <taxon>Microtetraspora</taxon>
    </lineage>
</organism>
<evidence type="ECO:0000313" key="2">
    <source>
        <dbReference type="Proteomes" id="UP001602013"/>
    </source>
</evidence>
<name>A0ABW6T399_9ACTN</name>
<dbReference type="EMBL" id="JBIASD010000052">
    <property type="protein sequence ID" value="MFF3671706.1"/>
    <property type="molecule type" value="Genomic_DNA"/>
</dbReference>
<evidence type="ECO:0008006" key="3">
    <source>
        <dbReference type="Google" id="ProtNLM"/>
    </source>
</evidence>
<dbReference type="Proteomes" id="UP001602013">
    <property type="component" value="Unassembled WGS sequence"/>
</dbReference>
<sequence>MSSHRPRWVALAQLGELLVEQCGHIRITRPGDPVPDPYDVARAGIVAALARAWPDLARRDPARIEALADVALDAVAPGPGPRSPLERRTSST</sequence>
<evidence type="ECO:0000313" key="1">
    <source>
        <dbReference type="EMBL" id="MFF3671706.1"/>
    </source>
</evidence>
<protein>
    <recommendedName>
        <fullName evidence="3">MftR C-terminal domain-containing protein</fullName>
    </recommendedName>
</protein>
<gene>
    <name evidence="1" type="ORF">ACFYXI_39595</name>
</gene>